<dbReference type="EMBL" id="FLOB01000009">
    <property type="protein sequence ID" value="SBS35338.1"/>
    <property type="molecule type" value="Genomic_DNA"/>
</dbReference>
<feature type="domain" description="CheB-type methylesterase" evidence="9">
    <location>
        <begin position="155"/>
        <end position="344"/>
    </location>
</feature>
<dbReference type="InterPro" id="IPR000673">
    <property type="entry name" value="Sig_transdc_resp-reg_Me-estase"/>
</dbReference>
<dbReference type="Gene3D" id="3.40.50.2300">
    <property type="match status" value="1"/>
</dbReference>
<evidence type="ECO:0000259" key="8">
    <source>
        <dbReference type="PROSITE" id="PS50110"/>
    </source>
</evidence>
<dbReference type="InterPro" id="IPR035909">
    <property type="entry name" value="CheB_C"/>
</dbReference>
<dbReference type="AlphaFoldDB" id="A0A1A8TMR8"/>
<evidence type="ECO:0000313" key="10">
    <source>
        <dbReference type="EMBL" id="SBS35338.1"/>
    </source>
</evidence>
<keyword evidence="1 5" id="KW-0963">Cytoplasm</keyword>
<dbReference type="PIRSF" id="PIRSF000876">
    <property type="entry name" value="RR_chemtxs_CheB"/>
    <property type="match status" value="1"/>
</dbReference>
<comment type="subcellular location">
    <subcellularLocation>
        <location evidence="5">Cytoplasm</location>
    </subcellularLocation>
</comment>
<comment type="PTM">
    <text evidence="5">Phosphorylated by CheA. Phosphorylation of the N-terminal regulatory domain activates the methylesterase activity.</text>
</comment>
<feature type="active site" evidence="5 6">
    <location>
        <position position="167"/>
    </location>
</feature>
<dbReference type="EC" id="3.5.1.44" evidence="5"/>
<keyword evidence="3 5" id="KW-0378">Hydrolase</keyword>
<dbReference type="PROSITE" id="PS50122">
    <property type="entry name" value="CHEB"/>
    <property type="match status" value="1"/>
</dbReference>
<evidence type="ECO:0000256" key="5">
    <source>
        <dbReference type="HAMAP-Rule" id="MF_00099"/>
    </source>
</evidence>
<evidence type="ECO:0000256" key="2">
    <source>
        <dbReference type="ARBA" id="ARBA00022500"/>
    </source>
</evidence>
<dbReference type="RefSeq" id="WP_067018464.1">
    <property type="nucleotide sequence ID" value="NZ_FLOB01000009.1"/>
</dbReference>
<proteinExistence type="inferred from homology"/>
<dbReference type="PANTHER" id="PTHR42872">
    <property type="entry name" value="PROTEIN-GLUTAMATE METHYLESTERASE/PROTEIN-GLUTAMINE GLUTAMINASE"/>
    <property type="match status" value="1"/>
</dbReference>
<reference evidence="10 11" key="1">
    <citation type="submission" date="2016-06" db="EMBL/GenBank/DDBJ databases">
        <authorList>
            <person name="Kjaerup R.B."/>
            <person name="Dalgaard T.S."/>
            <person name="Juul-Madsen H.R."/>
        </authorList>
    </citation>
    <scope>NUCLEOTIDE SEQUENCE [LARGE SCALE GENOMIC DNA]</scope>
    <source>
        <strain evidence="10 11">CECT 8886</strain>
    </source>
</reference>
<sequence length="344" mass="36972">MSERSQVRVLIVDDSELMRSLLTRILSSDSHLKVVGIAKDAYEAKEQVKKLSPDVITLDIEMPEVNGLRFLQVLMKANPIPVVMVSTLTEEHAAATLTALEYGAVDYMAKPKVHDGSSLDKYAKRMISKVRLAAGANVRARAKTSTPTSKVVAKQNAANRILAIGASTGGTEAIRDLLQQLPAEQFGVVISQHMPPGFTRTYAERLNRQTGFQVAESQGGEVVKPGTAYIAPGGYHLTLRRKGNLIYTDLALGEKVCGHRPSVDVMFDSVAELIGKTAIAVLLTGMGKDGAQGLKRIKEKGGYTVAQDEASCVVFGMPREAINIGATCSIQALSKMGNHLVSLL</sequence>
<evidence type="ECO:0000256" key="3">
    <source>
        <dbReference type="ARBA" id="ARBA00022801"/>
    </source>
</evidence>
<feature type="active site" evidence="5 6">
    <location>
        <position position="289"/>
    </location>
</feature>
<dbReference type="CDD" id="cd16432">
    <property type="entry name" value="CheB_Rec"/>
    <property type="match status" value="1"/>
</dbReference>
<protein>
    <recommendedName>
        <fullName evidence="5">Protein-glutamate methylesterase/protein-glutamine glutaminase</fullName>
        <ecNumber evidence="5">3.1.1.61</ecNumber>
        <ecNumber evidence="5">3.5.1.44</ecNumber>
    </recommendedName>
</protein>
<keyword evidence="5 7" id="KW-0597">Phosphoprotein</keyword>
<dbReference type="GO" id="GO:0008984">
    <property type="term" value="F:protein-glutamate methylesterase activity"/>
    <property type="evidence" value="ECO:0007669"/>
    <property type="project" value="UniProtKB-UniRule"/>
</dbReference>
<dbReference type="STRING" id="1792290.MSP8886_03349"/>
<dbReference type="EC" id="3.1.1.61" evidence="5"/>
<evidence type="ECO:0000256" key="6">
    <source>
        <dbReference type="PROSITE-ProRule" id="PRU00050"/>
    </source>
</evidence>
<comment type="catalytic activity">
    <reaction evidence="5">
        <text>L-glutaminyl-[protein] + H2O = L-glutamyl-[protein] + NH4(+)</text>
        <dbReference type="Rhea" id="RHEA:16441"/>
        <dbReference type="Rhea" id="RHEA-COMP:10207"/>
        <dbReference type="Rhea" id="RHEA-COMP:10208"/>
        <dbReference type="ChEBI" id="CHEBI:15377"/>
        <dbReference type="ChEBI" id="CHEBI:28938"/>
        <dbReference type="ChEBI" id="CHEBI:29973"/>
        <dbReference type="ChEBI" id="CHEBI:30011"/>
        <dbReference type="EC" id="3.5.1.44"/>
    </reaction>
</comment>
<comment type="similarity">
    <text evidence="5">Belongs to the CheB family.</text>
</comment>
<accession>A0A1A8TMR8</accession>
<dbReference type="OrthoDB" id="9793421at2"/>
<comment type="catalytic activity">
    <reaction evidence="4 5">
        <text>[protein]-L-glutamate 5-O-methyl ester + H2O = L-glutamyl-[protein] + methanol + H(+)</text>
        <dbReference type="Rhea" id="RHEA:23236"/>
        <dbReference type="Rhea" id="RHEA-COMP:10208"/>
        <dbReference type="Rhea" id="RHEA-COMP:10311"/>
        <dbReference type="ChEBI" id="CHEBI:15377"/>
        <dbReference type="ChEBI" id="CHEBI:15378"/>
        <dbReference type="ChEBI" id="CHEBI:17790"/>
        <dbReference type="ChEBI" id="CHEBI:29973"/>
        <dbReference type="ChEBI" id="CHEBI:82795"/>
        <dbReference type="EC" id="3.1.1.61"/>
    </reaction>
</comment>
<keyword evidence="11" id="KW-1185">Reference proteome</keyword>
<dbReference type="Pfam" id="PF00072">
    <property type="entry name" value="Response_reg"/>
    <property type="match status" value="1"/>
</dbReference>
<evidence type="ECO:0000256" key="1">
    <source>
        <dbReference type="ARBA" id="ARBA00022490"/>
    </source>
</evidence>
<evidence type="ECO:0000259" key="9">
    <source>
        <dbReference type="PROSITE" id="PS50122"/>
    </source>
</evidence>
<dbReference type="HAMAP" id="MF_00099">
    <property type="entry name" value="CheB_chemtxs"/>
    <property type="match status" value="1"/>
</dbReference>
<feature type="active site" evidence="5 6">
    <location>
        <position position="193"/>
    </location>
</feature>
<dbReference type="Pfam" id="PF01339">
    <property type="entry name" value="CheB_methylest"/>
    <property type="match status" value="1"/>
</dbReference>
<comment type="function">
    <text evidence="5">Involved in chemotaxis. Part of a chemotaxis signal transduction system that modulates chemotaxis in response to various stimuli. Catalyzes the demethylation of specific methylglutamate residues introduced into the chemoreceptors (methyl-accepting chemotaxis proteins or MCP) by CheR. Also mediates the irreversible deamidation of specific glutamine residues to glutamic acid.</text>
</comment>
<dbReference type="CDD" id="cd17541">
    <property type="entry name" value="REC_CheB-like"/>
    <property type="match status" value="1"/>
</dbReference>
<dbReference type="SUPFAM" id="SSF52172">
    <property type="entry name" value="CheY-like"/>
    <property type="match status" value="1"/>
</dbReference>
<dbReference type="InterPro" id="IPR001789">
    <property type="entry name" value="Sig_transdc_resp-reg_receiver"/>
</dbReference>
<organism evidence="10 11">
    <name type="scientific">Marinomonas spartinae</name>
    <dbReference type="NCBI Taxonomy" id="1792290"/>
    <lineage>
        <taxon>Bacteria</taxon>
        <taxon>Pseudomonadati</taxon>
        <taxon>Pseudomonadota</taxon>
        <taxon>Gammaproteobacteria</taxon>
        <taxon>Oceanospirillales</taxon>
        <taxon>Oceanospirillaceae</taxon>
        <taxon>Marinomonas</taxon>
    </lineage>
</organism>
<feature type="domain" description="Response regulatory" evidence="8">
    <location>
        <begin position="8"/>
        <end position="125"/>
    </location>
</feature>
<comment type="domain">
    <text evidence="5">Contains a C-terminal catalytic domain, and an N-terminal region which modulates catalytic activity.</text>
</comment>
<dbReference type="NCBIfam" id="NF001965">
    <property type="entry name" value="PRK00742.1"/>
    <property type="match status" value="1"/>
</dbReference>
<dbReference type="GO" id="GO:0006935">
    <property type="term" value="P:chemotaxis"/>
    <property type="evidence" value="ECO:0007669"/>
    <property type="project" value="UniProtKB-UniRule"/>
</dbReference>
<feature type="modified residue" description="4-aspartylphosphate" evidence="5 7">
    <location>
        <position position="59"/>
    </location>
</feature>
<dbReference type="InterPro" id="IPR008248">
    <property type="entry name" value="CheB-like"/>
</dbReference>
<dbReference type="GO" id="GO:0000156">
    <property type="term" value="F:phosphorelay response regulator activity"/>
    <property type="evidence" value="ECO:0007669"/>
    <property type="project" value="InterPro"/>
</dbReference>
<dbReference type="SUPFAM" id="SSF52738">
    <property type="entry name" value="Methylesterase CheB, C-terminal domain"/>
    <property type="match status" value="1"/>
</dbReference>
<dbReference type="SMART" id="SM00448">
    <property type="entry name" value="REC"/>
    <property type="match status" value="1"/>
</dbReference>
<name>A0A1A8TMR8_9GAMM</name>
<evidence type="ECO:0000313" key="11">
    <source>
        <dbReference type="Proteomes" id="UP000092544"/>
    </source>
</evidence>
<dbReference type="Gene3D" id="3.40.50.180">
    <property type="entry name" value="Methylesterase CheB, C-terminal domain"/>
    <property type="match status" value="1"/>
</dbReference>
<dbReference type="Proteomes" id="UP000092544">
    <property type="component" value="Unassembled WGS sequence"/>
</dbReference>
<gene>
    <name evidence="5 10" type="primary">cheB</name>
    <name evidence="10" type="ORF">MSP8886_03349</name>
</gene>
<dbReference type="PANTHER" id="PTHR42872:SF6">
    <property type="entry name" value="PROTEIN-GLUTAMATE METHYLESTERASE_PROTEIN-GLUTAMINE GLUTAMINASE"/>
    <property type="match status" value="1"/>
</dbReference>
<dbReference type="NCBIfam" id="NF009206">
    <property type="entry name" value="PRK12555.1"/>
    <property type="match status" value="1"/>
</dbReference>
<dbReference type="GO" id="GO:0050568">
    <property type="term" value="F:protein-glutamine glutaminase activity"/>
    <property type="evidence" value="ECO:0007669"/>
    <property type="project" value="UniProtKB-UniRule"/>
</dbReference>
<keyword evidence="2 5" id="KW-0145">Chemotaxis</keyword>
<dbReference type="GO" id="GO:0005737">
    <property type="term" value="C:cytoplasm"/>
    <property type="evidence" value="ECO:0007669"/>
    <property type="project" value="UniProtKB-SubCell"/>
</dbReference>
<evidence type="ECO:0000256" key="7">
    <source>
        <dbReference type="PROSITE-ProRule" id="PRU00169"/>
    </source>
</evidence>
<dbReference type="PROSITE" id="PS50110">
    <property type="entry name" value="RESPONSE_REGULATORY"/>
    <property type="match status" value="1"/>
</dbReference>
<dbReference type="InterPro" id="IPR011006">
    <property type="entry name" value="CheY-like_superfamily"/>
</dbReference>
<evidence type="ECO:0000256" key="4">
    <source>
        <dbReference type="ARBA" id="ARBA00048267"/>
    </source>
</evidence>